<sequence length="86" mass="9372">AALGLGNVVALRPEDVPEGAEFDLIWSNPPIRIGKPALHALLERWLPRLAPGGEAWLVVQKNLGADSLLPWIGRMLEERAPGRFTA</sequence>
<dbReference type="EMBL" id="JAPAHU010000316">
    <property type="protein sequence ID" value="MCW1043245.1"/>
    <property type="molecule type" value="Genomic_DNA"/>
</dbReference>
<proteinExistence type="predicted"/>
<dbReference type="Pfam" id="PF05175">
    <property type="entry name" value="MTS"/>
    <property type="match status" value="1"/>
</dbReference>
<dbReference type="InterPro" id="IPR029063">
    <property type="entry name" value="SAM-dependent_MTases_sf"/>
</dbReference>
<keyword evidence="2" id="KW-0808">Transferase</keyword>
<dbReference type="Gene3D" id="3.40.50.150">
    <property type="entry name" value="Vaccinia Virus protein VP39"/>
    <property type="match status" value="1"/>
</dbReference>
<feature type="domain" description="Methyltransferase small" evidence="1">
    <location>
        <begin position="16"/>
        <end position="69"/>
    </location>
</feature>
<organism evidence="2 3">
    <name type="scientific">Streptococcus anginosus</name>
    <dbReference type="NCBI Taxonomy" id="1328"/>
    <lineage>
        <taxon>Bacteria</taxon>
        <taxon>Bacillati</taxon>
        <taxon>Bacillota</taxon>
        <taxon>Bacilli</taxon>
        <taxon>Lactobacillales</taxon>
        <taxon>Streptococcaceae</taxon>
        <taxon>Streptococcus</taxon>
        <taxon>Streptococcus anginosus group</taxon>
    </lineage>
</organism>
<protein>
    <submittedName>
        <fullName evidence="2">Class I SAM-dependent methyltransferase</fullName>
    </submittedName>
</protein>
<comment type="caution">
    <text evidence="2">The sequence shown here is derived from an EMBL/GenBank/DDBJ whole genome shotgun (WGS) entry which is preliminary data.</text>
</comment>
<dbReference type="InterPro" id="IPR007848">
    <property type="entry name" value="Small_mtfrase_dom"/>
</dbReference>
<feature type="non-terminal residue" evidence="2">
    <location>
        <position position="1"/>
    </location>
</feature>
<keyword evidence="2" id="KW-0489">Methyltransferase</keyword>
<reference evidence="2 3" key="1">
    <citation type="submission" date="2022-10" db="EMBL/GenBank/DDBJ databases">
        <title>Comparative genomic study of S. anginosus.</title>
        <authorList>
            <person name="Prasad A."/>
            <person name="Ene A."/>
            <person name="Jablonska S."/>
            <person name="Du J."/>
            <person name="Wolfe A.J."/>
            <person name="Putonti C."/>
        </authorList>
    </citation>
    <scope>NUCLEOTIDE SEQUENCE [LARGE SCALE GENOMIC DNA]</scope>
    <source>
        <strain evidence="2 3">UMB9231</strain>
    </source>
</reference>
<feature type="non-terminal residue" evidence="2">
    <location>
        <position position="86"/>
    </location>
</feature>
<gene>
    <name evidence="2" type="ORF">OJ597_12785</name>
</gene>
<dbReference type="CDD" id="cd02440">
    <property type="entry name" value="AdoMet_MTases"/>
    <property type="match status" value="1"/>
</dbReference>
<evidence type="ECO:0000313" key="2">
    <source>
        <dbReference type="EMBL" id="MCW1043245.1"/>
    </source>
</evidence>
<name>A0ABT3ECS6_STRAP</name>
<dbReference type="Proteomes" id="UP001526076">
    <property type="component" value="Unassembled WGS sequence"/>
</dbReference>
<keyword evidence="3" id="KW-1185">Reference proteome</keyword>
<dbReference type="SUPFAM" id="SSF53335">
    <property type="entry name" value="S-adenosyl-L-methionine-dependent methyltransferases"/>
    <property type="match status" value="1"/>
</dbReference>
<accession>A0ABT3ECS6</accession>
<evidence type="ECO:0000313" key="3">
    <source>
        <dbReference type="Proteomes" id="UP001526076"/>
    </source>
</evidence>
<evidence type="ECO:0000259" key="1">
    <source>
        <dbReference type="Pfam" id="PF05175"/>
    </source>
</evidence>
<dbReference type="GO" id="GO:0032259">
    <property type="term" value="P:methylation"/>
    <property type="evidence" value="ECO:0007669"/>
    <property type="project" value="UniProtKB-KW"/>
</dbReference>
<dbReference type="GO" id="GO:0008168">
    <property type="term" value="F:methyltransferase activity"/>
    <property type="evidence" value="ECO:0007669"/>
    <property type="project" value="UniProtKB-KW"/>
</dbReference>